<evidence type="ECO:0000256" key="3">
    <source>
        <dbReference type="ARBA" id="ARBA00022475"/>
    </source>
</evidence>
<keyword evidence="5" id="KW-0997">Cell inner membrane</keyword>
<evidence type="ECO:0000256" key="8">
    <source>
        <dbReference type="ARBA" id="ARBA00023136"/>
    </source>
</evidence>
<evidence type="ECO:0000256" key="9">
    <source>
        <dbReference type="ARBA" id="ARBA00025772"/>
    </source>
</evidence>
<dbReference type="SUPFAM" id="SSF54523">
    <property type="entry name" value="Pili subunits"/>
    <property type="match status" value="1"/>
</dbReference>
<evidence type="ECO:0000256" key="2">
    <source>
        <dbReference type="ARBA" id="ARBA00021549"/>
    </source>
</evidence>
<dbReference type="PROSITE" id="PS00409">
    <property type="entry name" value="PROKAR_NTER_METHYL"/>
    <property type="match status" value="1"/>
</dbReference>
<dbReference type="GO" id="GO:0005886">
    <property type="term" value="C:plasma membrane"/>
    <property type="evidence" value="ECO:0007669"/>
    <property type="project" value="UniProtKB-SubCell"/>
</dbReference>
<reference evidence="13 14" key="1">
    <citation type="submission" date="2016-10" db="EMBL/GenBank/DDBJ databases">
        <authorList>
            <person name="Varghese N."/>
            <person name="Submissions S."/>
        </authorList>
    </citation>
    <scope>NUCLEOTIDE SEQUENCE [LARGE SCALE GENOMIC DNA]</scope>
    <source>
        <strain evidence="13 14">DSM 1361</strain>
    </source>
</reference>
<dbReference type="InterPro" id="IPR045584">
    <property type="entry name" value="Pilin-like"/>
</dbReference>
<proteinExistence type="inferred from homology"/>
<feature type="domain" description="General secretion pathway GspH" evidence="12">
    <location>
        <begin position="64"/>
        <end position="194"/>
    </location>
</feature>
<dbReference type="EMBL" id="FOXF01000008">
    <property type="protein sequence ID" value="SFP19319.1"/>
    <property type="molecule type" value="Genomic_DNA"/>
</dbReference>
<dbReference type="NCBIfam" id="TIGR02532">
    <property type="entry name" value="IV_pilin_GFxxxE"/>
    <property type="match status" value="1"/>
</dbReference>
<dbReference type="GO" id="GO:0015627">
    <property type="term" value="C:type II protein secretion system complex"/>
    <property type="evidence" value="ECO:0007669"/>
    <property type="project" value="InterPro"/>
</dbReference>
<evidence type="ECO:0000313" key="14">
    <source>
        <dbReference type="Proteomes" id="UP000243745"/>
    </source>
</evidence>
<dbReference type="Pfam" id="PF12019">
    <property type="entry name" value="GspH"/>
    <property type="match status" value="1"/>
</dbReference>
<gene>
    <name evidence="13" type="ORF">SAMN02910344_00686</name>
</gene>
<keyword evidence="8 11" id="KW-0472">Membrane</keyword>
<protein>
    <recommendedName>
        <fullName evidence="2">Type II secretion system protein H</fullName>
    </recommendedName>
    <alternativeName>
        <fullName evidence="10">General secretion pathway protein H</fullName>
    </alternativeName>
</protein>
<comment type="subcellular location">
    <subcellularLocation>
        <location evidence="1">Cell inner membrane</location>
        <topology evidence="1">Single-pass membrane protein</topology>
    </subcellularLocation>
</comment>
<dbReference type="Gene3D" id="3.55.40.10">
    <property type="entry name" value="minor pseudopilin epsh domain"/>
    <property type="match status" value="1"/>
</dbReference>
<evidence type="ECO:0000256" key="10">
    <source>
        <dbReference type="ARBA" id="ARBA00030775"/>
    </source>
</evidence>
<keyword evidence="6 11" id="KW-0812">Transmembrane</keyword>
<keyword evidence="7 11" id="KW-1133">Transmembrane helix</keyword>
<sequence length="211" mass="23110">MTYLNMTDTLYTGGGSVTFQKVCNNKGFTLLEMIVAIVIAGILMLVAIPNMRDWKLEQDLATKAEAVIAEFDLARTTAQQTNQPVTIQPINQRDWNRGFGTFINSNFATGRGDFTDNDDFVSNFDITDNNIRFSVGTDAQTNPNANIRFLPNGMSGLVGAAQQDVMAVQGNVTARLCRVISGRAVTWTIVMRTSGDTTKQMTQNATDCVGY</sequence>
<evidence type="ECO:0000256" key="6">
    <source>
        <dbReference type="ARBA" id="ARBA00022692"/>
    </source>
</evidence>
<dbReference type="Proteomes" id="UP000243745">
    <property type="component" value="Unassembled WGS sequence"/>
</dbReference>
<evidence type="ECO:0000313" key="13">
    <source>
        <dbReference type="EMBL" id="SFP19319.1"/>
    </source>
</evidence>
<evidence type="ECO:0000256" key="7">
    <source>
        <dbReference type="ARBA" id="ARBA00022989"/>
    </source>
</evidence>
<dbReference type="InterPro" id="IPR022346">
    <property type="entry name" value="T2SS_GspH"/>
</dbReference>
<keyword evidence="14" id="KW-1185">Reference proteome</keyword>
<evidence type="ECO:0000256" key="1">
    <source>
        <dbReference type="ARBA" id="ARBA00004377"/>
    </source>
</evidence>
<dbReference type="OrthoDB" id="5732776at2"/>
<dbReference type="Pfam" id="PF07963">
    <property type="entry name" value="N_methyl"/>
    <property type="match status" value="1"/>
</dbReference>
<accession>A0A662ZFP4</accession>
<evidence type="ECO:0000256" key="4">
    <source>
        <dbReference type="ARBA" id="ARBA00022481"/>
    </source>
</evidence>
<name>A0A662ZFP4_9GAMM</name>
<evidence type="ECO:0000256" key="5">
    <source>
        <dbReference type="ARBA" id="ARBA00022519"/>
    </source>
</evidence>
<feature type="transmembrane region" description="Helical" evidence="11">
    <location>
        <begin position="28"/>
        <end position="48"/>
    </location>
</feature>
<evidence type="ECO:0000259" key="12">
    <source>
        <dbReference type="Pfam" id="PF12019"/>
    </source>
</evidence>
<evidence type="ECO:0000256" key="11">
    <source>
        <dbReference type="SAM" id="Phobius"/>
    </source>
</evidence>
<dbReference type="GO" id="GO:0015628">
    <property type="term" value="P:protein secretion by the type II secretion system"/>
    <property type="evidence" value="ECO:0007669"/>
    <property type="project" value="InterPro"/>
</dbReference>
<dbReference type="InterPro" id="IPR012902">
    <property type="entry name" value="N_methyl_site"/>
</dbReference>
<dbReference type="RefSeq" id="WP_093140936.1">
    <property type="nucleotide sequence ID" value="NZ_FOXF01000008.1"/>
</dbReference>
<comment type="similarity">
    <text evidence="9">Belongs to the GSP H family.</text>
</comment>
<organism evidence="13 14">
    <name type="scientific">Ruminobacter amylophilus</name>
    <dbReference type="NCBI Taxonomy" id="867"/>
    <lineage>
        <taxon>Bacteria</taxon>
        <taxon>Pseudomonadati</taxon>
        <taxon>Pseudomonadota</taxon>
        <taxon>Gammaproteobacteria</taxon>
        <taxon>Aeromonadales</taxon>
        <taxon>Succinivibrionaceae</taxon>
        <taxon>Ruminobacter</taxon>
    </lineage>
</organism>
<keyword evidence="4" id="KW-0488">Methylation</keyword>
<dbReference type="AlphaFoldDB" id="A0A662ZFP4"/>
<keyword evidence="3" id="KW-1003">Cell membrane</keyword>